<accession>A0A0A2T956</accession>
<comment type="similarity">
    <text evidence="1">Belongs to the peptidase S58 family.</text>
</comment>
<comment type="caution">
    <text evidence="2">The sequence shown here is derived from an EMBL/GenBank/DDBJ whole genome shotgun (WGS) entry which is preliminary data.</text>
</comment>
<evidence type="ECO:0000256" key="1">
    <source>
        <dbReference type="ARBA" id="ARBA00007068"/>
    </source>
</evidence>
<reference evidence="2 3" key="1">
    <citation type="journal article" date="2015" name="Stand. Genomic Sci.">
        <title>High quality draft genome sequence of the moderately halophilic bacterium Pontibacillus yanchengensis Y32(T) and comparison among Pontibacillus genomes.</title>
        <authorList>
            <person name="Huang J."/>
            <person name="Qiao Z.X."/>
            <person name="Tang J.W."/>
            <person name="Wang G."/>
        </authorList>
    </citation>
    <scope>NUCLEOTIDE SEQUENCE [LARGE SCALE GENOMIC DNA]</scope>
    <source>
        <strain evidence="2 3">Y32</strain>
    </source>
</reference>
<organism evidence="2 3">
    <name type="scientific">Pontibacillus yanchengensis Y32</name>
    <dbReference type="NCBI Taxonomy" id="1385514"/>
    <lineage>
        <taxon>Bacteria</taxon>
        <taxon>Bacillati</taxon>
        <taxon>Bacillota</taxon>
        <taxon>Bacilli</taxon>
        <taxon>Bacillales</taxon>
        <taxon>Bacillaceae</taxon>
        <taxon>Pontibacillus</taxon>
    </lineage>
</organism>
<dbReference type="InterPro" id="IPR016117">
    <property type="entry name" value="ArgJ-like_dom_sf"/>
</dbReference>
<dbReference type="RefSeq" id="WP_036820223.1">
    <property type="nucleotide sequence ID" value="NZ_AVBF01000032.1"/>
</dbReference>
<name>A0A0A2T956_9BACI</name>
<dbReference type="STRING" id="1385514.N782_12900"/>
<dbReference type="AlphaFoldDB" id="A0A0A2T956"/>
<dbReference type="InterPro" id="IPR005321">
    <property type="entry name" value="Peptidase_S58_DmpA"/>
</dbReference>
<keyword evidence="3" id="KW-1185">Reference proteome</keyword>
<dbReference type="PANTHER" id="PTHR36512">
    <property type="entry name" value="D-AMINOPEPTIDASE"/>
    <property type="match status" value="1"/>
</dbReference>
<evidence type="ECO:0000313" key="3">
    <source>
        <dbReference type="Proteomes" id="UP000030147"/>
    </source>
</evidence>
<dbReference type="Gene3D" id="3.60.70.12">
    <property type="entry name" value="L-amino peptidase D-ALA esterase/amidase"/>
    <property type="match status" value="1"/>
</dbReference>
<dbReference type="GO" id="GO:0004177">
    <property type="term" value="F:aminopeptidase activity"/>
    <property type="evidence" value="ECO:0007669"/>
    <property type="project" value="TreeGrafter"/>
</dbReference>
<protein>
    <submittedName>
        <fullName evidence="2">Peptidase</fullName>
    </submittedName>
</protein>
<dbReference type="Proteomes" id="UP000030147">
    <property type="component" value="Unassembled WGS sequence"/>
</dbReference>
<dbReference type="SUPFAM" id="SSF56266">
    <property type="entry name" value="DmpA/ArgJ-like"/>
    <property type="match status" value="1"/>
</dbReference>
<dbReference type="eggNOG" id="COG3191">
    <property type="taxonomic scope" value="Bacteria"/>
</dbReference>
<dbReference type="Pfam" id="PF03576">
    <property type="entry name" value="Peptidase_S58"/>
    <property type="match status" value="1"/>
</dbReference>
<proteinExistence type="inferred from homology"/>
<dbReference type="PANTHER" id="PTHR36512:SF3">
    <property type="entry name" value="BLR5678 PROTEIN"/>
    <property type="match status" value="1"/>
</dbReference>
<dbReference type="CDD" id="cd02252">
    <property type="entry name" value="nylC_like"/>
    <property type="match status" value="1"/>
</dbReference>
<evidence type="ECO:0000313" key="2">
    <source>
        <dbReference type="EMBL" id="KGP72327.1"/>
    </source>
</evidence>
<dbReference type="OrthoDB" id="9808347at2"/>
<sequence>MERILIQNIKGFKIGHAEHLDGITGCTTILCPEGAIAGVDVRGGAPGTRETDLLSSENLVDTIHAMFMSGGSAYGLDVGSGIMKFLEEQQIGFDVQVARVPIVPGAVLFDLAVGSPTIRPNQKLGYTAAQNAYHLADEREGSIGAGTGATVGKCLGMDYSMKGGIGTFAVKVGELQIGAVVAVNSFGDIYDPETGEIIAGVYDQKKQSYLNTESIMFEAPPDQQETNRFSGNTSIATVLTNAKLTKADANKMSSMAHDGFARTMRPAHSMVDGDTIFTMSTNEIDADLNVVGHLASYVVQQAVVRAIKEADSLGGIISYKDLNKVK</sequence>
<gene>
    <name evidence="2" type="ORF">N782_12900</name>
</gene>
<dbReference type="EMBL" id="AVBF01000032">
    <property type="protein sequence ID" value="KGP72327.1"/>
    <property type="molecule type" value="Genomic_DNA"/>
</dbReference>